<dbReference type="InterPro" id="IPR003751">
    <property type="entry name" value="CsrA"/>
</dbReference>
<dbReference type="GO" id="GO:0006402">
    <property type="term" value="P:mRNA catabolic process"/>
    <property type="evidence" value="ECO:0007669"/>
    <property type="project" value="InterPro"/>
</dbReference>
<proteinExistence type="inferred from homology"/>
<accession>A0A3B0YYN4</accession>
<dbReference type="GO" id="GO:0003723">
    <property type="term" value="F:RNA binding"/>
    <property type="evidence" value="ECO:0007669"/>
    <property type="project" value="InterPro"/>
</dbReference>
<evidence type="ECO:0008006" key="3">
    <source>
        <dbReference type="Google" id="ProtNLM"/>
    </source>
</evidence>
<feature type="region of interest" description="Disordered" evidence="1">
    <location>
        <begin position="68"/>
        <end position="94"/>
    </location>
</feature>
<sequence>MLLLSRKNHQGLVIEPDASVPLDMKVTDLFGETGIRIKVIDVEQGVVKLGIDAPDDFKILRDELNNWNELPDQQPQKSKPGGANIYRRRRSSPQ</sequence>
<protein>
    <recommendedName>
        <fullName evidence="3">Carbon storage regulator</fullName>
    </recommendedName>
</protein>
<evidence type="ECO:0000256" key="1">
    <source>
        <dbReference type="SAM" id="MobiDB-lite"/>
    </source>
</evidence>
<reference evidence="2" key="1">
    <citation type="submission" date="2018-06" db="EMBL/GenBank/DDBJ databases">
        <authorList>
            <person name="Zhirakovskaya E."/>
        </authorList>
    </citation>
    <scope>NUCLEOTIDE SEQUENCE</scope>
</reference>
<dbReference type="Pfam" id="PF02599">
    <property type="entry name" value="CsrA"/>
    <property type="match status" value="1"/>
</dbReference>
<organism evidence="2">
    <name type="scientific">hydrothermal vent metagenome</name>
    <dbReference type="NCBI Taxonomy" id="652676"/>
    <lineage>
        <taxon>unclassified sequences</taxon>
        <taxon>metagenomes</taxon>
        <taxon>ecological metagenomes</taxon>
    </lineage>
</organism>
<dbReference type="GO" id="GO:0006109">
    <property type="term" value="P:regulation of carbohydrate metabolic process"/>
    <property type="evidence" value="ECO:0007669"/>
    <property type="project" value="InterPro"/>
</dbReference>
<dbReference type="SUPFAM" id="SSF117130">
    <property type="entry name" value="CsrA-like"/>
    <property type="match status" value="1"/>
</dbReference>
<name>A0A3B0YYN4_9ZZZZ</name>
<gene>
    <name evidence="2" type="ORF">MNBD_GAMMA12-3422</name>
</gene>
<feature type="compositionally biased region" description="Polar residues" evidence="1">
    <location>
        <begin position="68"/>
        <end position="77"/>
    </location>
</feature>
<dbReference type="Gene3D" id="2.60.40.4380">
    <property type="entry name" value="Translational regulator CsrA"/>
    <property type="match status" value="1"/>
</dbReference>
<evidence type="ECO:0000313" key="2">
    <source>
        <dbReference type="EMBL" id="VAW81073.1"/>
    </source>
</evidence>
<dbReference type="EMBL" id="UOFL01000212">
    <property type="protein sequence ID" value="VAW81073.1"/>
    <property type="molecule type" value="Genomic_DNA"/>
</dbReference>
<dbReference type="HAMAP" id="MF_00167">
    <property type="entry name" value="CsrA"/>
    <property type="match status" value="1"/>
</dbReference>
<dbReference type="InterPro" id="IPR036107">
    <property type="entry name" value="CsrA_sf"/>
</dbReference>
<dbReference type="AlphaFoldDB" id="A0A3B0YYN4"/>